<sequence length="323" mass="36873">MEPARPTHNEQQRLHALHDLGILDTGHEDRFERIVRVAAYVSDCPVVAISLVDEQRQWFKAKRGLAVNQTSRSESICGHAIQQLEPLIVEDTHSDSRFADNPLVTGPPYIRFYAGFPFSLDSEHLLGTLCVIDHHPRELTDACQRALSDLARIVEHELIMTQQNVIDPLTEVFNRRGFYREVNSYLTDDVVIEDQHTLLHFDVRQLQGVNQRYGKHAGDKVLKEFAGCLTDVFGDLGWIGRLEGCEFAVLLIQQDVDAVEAQLDRFYLKLCRRLSIERYPFIYSVGLAHFSQIDETVTLEAMLLDATTDTRSYTVPEETRHIG</sequence>
<dbReference type="PANTHER" id="PTHR43102:SF2">
    <property type="entry name" value="GAF DOMAIN-CONTAINING PROTEIN"/>
    <property type="match status" value="1"/>
</dbReference>
<accession>A0AA47KJJ8</accession>
<dbReference type="Gene3D" id="3.30.70.270">
    <property type="match status" value="1"/>
</dbReference>
<dbReference type="InterPro" id="IPR003018">
    <property type="entry name" value="GAF"/>
</dbReference>
<dbReference type="InterPro" id="IPR043128">
    <property type="entry name" value="Rev_trsase/Diguanyl_cyclase"/>
</dbReference>
<dbReference type="PROSITE" id="PS50887">
    <property type="entry name" value="GGDEF"/>
    <property type="match status" value="1"/>
</dbReference>
<dbReference type="EMBL" id="CP114588">
    <property type="protein sequence ID" value="WBA07797.1"/>
    <property type="molecule type" value="Genomic_DNA"/>
</dbReference>
<dbReference type="AlphaFoldDB" id="A0AA47KJJ8"/>
<dbReference type="RefSeq" id="WP_269578391.1">
    <property type="nucleotide sequence ID" value="NZ_CP114588.1"/>
</dbReference>
<proteinExistence type="predicted"/>
<dbReference type="InterPro" id="IPR029787">
    <property type="entry name" value="Nucleotide_cyclase"/>
</dbReference>
<name>A0AA47KJJ8_9GAMM</name>
<evidence type="ECO:0000313" key="2">
    <source>
        <dbReference type="EMBL" id="WBA07797.1"/>
    </source>
</evidence>
<dbReference type="Gene3D" id="3.30.450.40">
    <property type="match status" value="1"/>
</dbReference>
<dbReference type="SUPFAM" id="SSF55781">
    <property type="entry name" value="GAF domain-like"/>
    <property type="match status" value="1"/>
</dbReference>
<dbReference type="SMART" id="SM00267">
    <property type="entry name" value="GGDEF"/>
    <property type="match status" value="1"/>
</dbReference>
<gene>
    <name evidence="2" type="ORF">N8M53_07975</name>
</gene>
<protein>
    <submittedName>
        <fullName evidence="2">Sensor domain-containing diguanylate cyclase</fullName>
    </submittedName>
</protein>
<feature type="domain" description="GGDEF" evidence="1">
    <location>
        <begin position="194"/>
        <end position="323"/>
    </location>
</feature>
<dbReference type="SUPFAM" id="SSF55073">
    <property type="entry name" value="Nucleotide cyclase"/>
    <property type="match status" value="1"/>
</dbReference>
<dbReference type="Pfam" id="PF00990">
    <property type="entry name" value="GGDEF"/>
    <property type="match status" value="1"/>
</dbReference>
<dbReference type="CDD" id="cd01949">
    <property type="entry name" value="GGDEF"/>
    <property type="match status" value="1"/>
</dbReference>
<evidence type="ECO:0000313" key="3">
    <source>
        <dbReference type="Proteomes" id="UP001164748"/>
    </source>
</evidence>
<evidence type="ECO:0000259" key="1">
    <source>
        <dbReference type="PROSITE" id="PS50887"/>
    </source>
</evidence>
<dbReference type="NCBIfam" id="TIGR00254">
    <property type="entry name" value="GGDEF"/>
    <property type="match status" value="1"/>
</dbReference>
<reference evidence="2" key="1">
    <citation type="submission" date="2022-09" db="EMBL/GenBank/DDBJ databases">
        <authorList>
            <person name="Li Z.-J."/>
        </authorList>
    </citation>
    <scope>NUCLEOTIDE SEQUENCE</scope>
    <source>
        <strain evidence="2">TGB11</strain>
    </source>
</reference>
<dbReference type="Pfam" id="PF01590">
    <property type="entry name" value="GAF"/>
    <property type="match status" value="1"/>
</dbReference>
<dbReference type="InterPro" id="IPR000160">
    <property type="entry name" value="GGDEF_dom"/>
</dbReference>
<dbReference type="SMART" id="SM00065">
    <property type="entry name" value="GAF"/>
    <property type="match status" value="1"/>
</dbReference>
<organism evidence="2 3">
    <name type="scientific">Salinivibrio kushneri</name>
    <dbReference type="NCBI Taxonomy" id="1908198"/>
    <lineage>
        <taxon>Bacteria</taxon>
        <taxon>Pseudomonadati</taxon>
        <taxon>Pseudomonadota</taxon>
        <taxon>Gammaproteobacteria</taxon>
        <taxon>Vibrionales</taxon>
        <taxon>Vibrionaceae</taxon>
        <taxon>Salinivibrio</taxon>
    </lineage>
</organism>
<dbReference type="Proteomes" id="UP001164748">
    <property type="component" value="Chromosome"/>
</dbReference>
<dbReference type="InterPro" id="IPR029016">
    <property type="entry name" value="GAF-like_dom_sf"/>
</dbReference>
<dbReference type="PANTHER" id="PTHR43102">
    <property type="entry name" value="SLR1143 PROTEIN"/>
    <property type="match status" value="1"/>
</dbReference>